<keyword evidence="1 3" id="KW-0863">Zinc-finger</keyword>
<protein>
    <recommendedName>
        <fullName evidence="5">RING-type domain-containing protein</fullName>
    </recommendedName>
</protein>
<dbReference type="PANTHER" id="PTHR10131:SF138">
    <property type="entry name" value="RE66324P"/>
    <property type="match status" value="1"/>
</dbReference>
<evidence type="ECO:0000256" key="2">
    <source>
        <dbReference type="ARBA" id="ARBA00022833"/>
    </source>
</evidence>
<evidence type="ECO:0000256" key="3">
    <source>
        <dbReference type="PROSITE-ProRule" id="PRU00175"/>
    </source>
</evidence>
<dbReference type="InterPro" id="IPR013083">
    <property type="entry name" value="Znf_RING/FYVE/PHD"/>
</dbReference>
<accession>A0A9D4QDG0</accession>
<evidence type="ECO:0000256" key="4">
    <source>
        <dbReference type="SAM" id="MobiDB-lite"/>
    </source>
</evidence>
<dbReference type="PANTHER" id="PTHR10131">
    <property type="entry name" value="TNF RECEPTOR ASSOCIATED FACTOR"/>
    <property type="match status" value="1"/>
</dbReference>
<dbReference type="Pfam" id="PF13920">
    <property type="entry name" value="zf-C3HC4_3"/>
    <property type="match status" value="1"/>
</dbReference>
<reference evidence="6" key="1">
    <citation type="journal article" date="2020" name="Cell">
        <title>Large-Scale Comparative Analyses of Tick Genomes Elucidate Their Genetic Diversity and Vector Capacities.</title>
        <authorList>
            <consortium name="Tick Genome and Microbiome Consortium (TIGMIC)"/>
            <person name="Jia N."/>
            <person name="Wang J."/>
            <person name="Shi W."/>
            <person name="Du L."/>
            <person name="Sun Y."/>
            <person name="Zhan W."/>
            <person name="Jiang J.F."/>
            <person name="Wang Q."/>
            <person name="Zhang B."/>
            <person name="Ji P."/>
            <person name="Bell-Sakyi L."/>
            <person name="Cui X.M."/>
            <person name="Yuan T.T."/>
            <person name="Jiang B.G."/>
            <person name="Yang W.F."/>
            <person name="Lam T.T."/>
            <person name="Chang Q.C."/>
            <person name="Ding S.J."/>
            <person name="Wang X.J."/>
            <person name="Zhu J.G."/>
            <person name="Ruan X.D."/>
            <person name="Zhao L."/>
            <person name="Wei J.T."/>
            <person name="Ye R.Z."/>
            <person name="Que T.C."/>
            <person name="Du C.H."/>
            <person name="Zhou Y.H."/>
            <person name="Cheng J.X."/>
            <person name="Dai P.F."/>
            <person name="Guo W.B."/>
            <person name="Han X.H."/>
            <person name="Huang E.J."/>
            <person name="Li L.F."/>
            <person name="Wei W."/>
            <person name="Gao Y.C."/>
            <person name="Liu J.Z."/>
            <person name="Shao H.Z."/>
            <person name="Wang X."/>
            <person name="Wang C.C."/>
            <person name="Yang T.C."/>
            <person name="Huo Q.B."/>
            <person name="Li W."/>
            <person name="Chen H.Y."/>
            <person name="Chen S.E."/>
            <person name="Zhou L.G."/>
            <person name="Ni X.B."/>
            <person name="Tian J.H."/>
            <person name="Sheng Y."/>
            <person name="Liu T."/>
            <person name="Pan Y.S."/>
            <person name="Xia L.Y."/>
            <person name="Li J."/>
            <person name="Zhao F."/>
            <person name="Cao W.C."/>
        </authorList>
    </citation>
    <scope>NUCLEOTIDE SEQUENCE</scope>
    <source>
        <strain evidence="6">Rsan-2018</strain>
    </source>
</reference>
<dbReference type="InterPro" id="IPR001841">
    <property type="entry name" value="Znf_RING"/>
</dbReference>
<dbReference type="AlphaFoldDB" id="A0A9D4QDG0"/>
<evidence type="ECO:0000256" key="1">
    <source>
        <dbReference type="ARBA" id="ARBA00022771"/>
    </source>
</evidence>
<organism evidence="6 7">
    <name type="scientific">Rhipicephalus sanguineus</name>
    <name type="common">Brown dog tick</name>
    <name type="synonym">Ixodes sanguineus</name>
    <dbReference type="NCBI Taxonomy" id="34632"/>
    <lineage>
        <taxon>Eukaryota</taxon>
        <taxon>Metazoa</taxon>
        <taxon>Ecdysozoa</taxon>
        <taxon>Arthropoda</taxon>
        <taxon>Chelicerata</taxon>
        <taxon>Arachnida</taxon>
        <taxon>Acari</taxon>
        <taxon>Parasitiformes</taxon>
        <taxon>Ixodida</taxon>
        <taxon>Ixodoidea</taxon>
        <taxon>Ixodidae</taxon>
        <taxon>Rhipicephalinae</taxon>
        <taxon>Rhipicephalus</taxon>
        <taxon>Rhipicephalus</taxon>
    </lineage>
</organism>
<evidence type="ECO:0000313" key="6">
    <source>
        <dbReference type="EMBL" id="KAH7975951.1"/>
    </source>
</evidence>
<evidence type="ECO:0000313" key="7">
    <source>
        <dbReference type="Proteomes" id="UP000821837"/>
    </source>
</evidence>
<dbReference type="SUPFAM" id="SSF57850">
    <property type="entry name" value="RING/U-box"/>
    <property type="match status" value="1"/>
</dbReference>
<feature type="compositionally biased region" description="Polar residues" evidence="4">
    <location>
        <begin position="234"/>
        <end position="250"/>
    </location>
</feature>
<keyword evidence="7" id="KW-1185">Reference proteome</keyword>
<dbReference type="VEuPathDB" id="VectorBase:RSAN_051502"/>
<dbReference type="GO" id="GO:0009898">
    <property type="term" value="C:cytoplasmic side of plasma membrane"/>
    <property type="evidence" value="ECO:0007669"/>
    <property type="project" value="TreeGrafter"/>
</dbReference>
<dbReference type="EMBL" id="JABSTV010001246">
    <property type="protein sequence ID" value="KAH7975951.1"/>
    <property type="molecule type" value="Genomic_DNA"/>
</dbReference>
<name>A0A9D4QDG0_RHISA</name>
<keyword evidence="1 3" id="KW-0479">Metal-binding</keyword>
<dbReference type="PROSITE" id="PS50089">
    <property type="entry name" value="ZF_RING_2"/>
    <property type="match status" value="1"/>
</dbReference>
<dbReference type="GO" id="GO:0043122">
    <property type="term" value="P:regulation of canonical NF-kappaB signal transduction"/>
    <property type="evidence" value="ECO:0007669"/>
    <property type="project" value="TreeGrafter"/>
</dbReference>
<gene>
    <name evidence="6" type="ORF">HPB52_006849</name>
</gene>
<proteinExistence type="predicted"/>
<comment type="caution">
    <text evidence="6">The sequence shown here is derived from an EMBL/GenBank/DDBJ whole genome shotgun (WGS) entry which is preliminary data.</text>
</comment>
<reference evidence="6" key="2">
    <citation type="submission" date="2021-09" db="EMBL/GenBank/DDBJ databases">
        <authorList>
            <person name="Jia N."/>
            <person name="Wang J."/>
            <person name="Shi W."/>
            <person name="Du L."/>
            <person name="Sun Y."/>
            <person name="Zhan W."/>
            <person name="Jiang J."/>
            <person name="Wang Q."/>
            <person name="Zhang B."/>
            <person name="Ji P."/>
            <person name="Sakyi L.B."/>
            <person name="Cui X."/>
            <person name="Yuan T."/>
            <person name="Jiang B."/>
            <person name="Yang W."/>
            <person name="Lam T.T.-Y."/>
            <person name="Chang Q."/>
            <person name="Ding S."/>
            <person name="Wang X."/>
            <person name="Zhu J."/>
            <person name="Ruan X."/>
            <person name="Zhao L."/>
            <person name="Wei J."/>
            <person name="Que T."/>
            <person name="Du C."/>
            <person name="Cheng J."/>
            <person name="Dai P."/>
            <person name="Han X."/>
            <person name="Huang E."/>
            <person name="Gao Y."/>
            <person name="Liu J."/>
            <person name="Shao H."/>
            <person name="Ye R."/>
            <person name="Li L."/>
            <person name="Wei W."/>
            <person name="Wang X."/>
            <person name="Wang C."/>
            <person name="Huo Q."/>
            <person name="Li W."/>
            <person name="Guo W."/>
            <person name="Chen H."/>
            <person name="Chen S."/>
            <person name="Zhou L."/>
            <person name="Zhou L."/>
            <person name="Ni X."/>
            <person name="Tian J."/>
            <person name="Zhou Y."/>
            <person name="Sheng Y."/>
            <person name="Liu T."/>
            <person name="Pan Y."/>
            <person name="Xia L."/>
            <person name="Li J."/>
            <person name="Zhao F."/>
            <person name="Cao W."/>
        </authorList>
    </citation>
    <scope>NUCLEOTIDE SEQUENCE</scope>
    <source>
        <strain evidence="6">Rsan-2018</strain>
        <tissue evidence="6">Larvae</tissue>
    </source>
</reference>
<keyword evidence="2" id="KW-0862">Zinc</keyword>
<dbReference type="GO" id="GO:0005164">
    <property type="term" value="F:tumor necrosis factor receptor binding"/>
    <property type="evidence" value="ECO:0007669"/>
    <property type="project" value="TreeGrafter"/>
</dbReference>
<dbReference type="Gene3D" id="3.30.40.10">
    <property type="entry name" value="Zinc/RING finger domain, C3HC4 (zinc finger)"/>
    <property type="match status" value="1"/>
</dbReference>
<feature type="domain" description="RING-type" evidence="5">
    <location>
        <begin position="35"/>
        <end position="74"/>
    </location>
</feature>
<dbReference type="Proteomes" id="UP000821837">
    <property type="component" value="Chromosome 10"/>
</dbReference>
<dbReference type="SUPFAM" id="SSF49599">
    <property type="entry name" value="TRAF domain-like"/>
    <property type="match status" value="1"/>
</dbReference>
<dbReference type="GO" id="GO:0008270">
    <property type="term" value="F:zinc ion binding"/>
    <property type="evidence" value="ECO:0007669"/>
    <property type="project" value="UniProtKB-KW"/>
</dbReference>
<feature type="region of interest" description="Disordered" evidence="4">
    <location>
        <begin position="228"/>
        <end position="267"/>
    </location>
</feature>
<feature type="compositionally biased region" description="Low complexity" evidence="4">
    <location>
        <begin position="252"/>
        <end position="267"/>
    </location>
</feature>
<sequence length="498" mass="55615">MPDLQRVHRFRDHAVAGVNWRPTRFVDEVPSLRVCGLCRMIPRKTVLLPCKHFLCQSCHAANRQGRGGRCPLDQEPFGQANCTTCDFANTKANVMKVHCWNEVHGCKFTGVMKLMLRHYENECTFHAVECLRCGEQVLHRELSTHYVAGCNAAVSSPRAGNASSDSQALTLQDCTAAFEELKMLLRDGSHEHLLLAIQSQMNGLIEQIRHQESKLAVITRAVAAPSASEMAQVEASSSRTSLQAGTSEQNPTEKASTSSTSRSCSEETLMSRQLVPLVDLPREGKPVCRYSRFALERERSTHVSIHTAMPDLRRVHRFRDHAIAGVNWRPTRFVEEVYCWNESHGREYEGAMEDMLLHYENECTFHSLECLRCGESVLHRELATHYVAGCSTRLSSARTENTSSESRALTLQDVKNALEEVKMLLRDPNHDQLLPAIQSQVNELTEQVRNQESRNSSTRGHGSTDILAGNNFSATSSVCNLYVVAPLSLAGKADRANA</sequence>
<evidence type="ECO:0000259" key="5">
    <source>
        <dbReference type="PROSITE" id="PS50089"/>
    </source>
</evidence>
<dbReference type="VEuPathDB" id="VectorBase:RSAN_048148"/>